<dbReference type="AlphaFoldDB" id="A0A8H9LIS6"/>
<reference evidence="4" key="1">
    <citation type="journal article" date="2014" name="Int. J. Syst. Evol. Microbiol.">
        <title>Complete genome sequence of Corynebacterium casei LMG S-19264T (=DSM 44701T), isolated from a smear-ripened cheese.</title>
        <authorList>
            <consortium name="US DOE Joint Genome Institute (JGI-PGF)"/>
            <person name="Walter F."/>
            <person name="Albersmeier A."/>
            <person name="Kalinowski J."/>
            <person name="Ruckert C."/>
        </authorList>
    </citation>
    <scope>NUCLEOTIDE SEQUENCE</scope>
    <source>
        <strain evidence="4">JCM 4434</strain>
    </source>
</reference>
<feature type="domain" description="DUF3566" evidence="3">
    <location>
        <begin position="130"/>
        <end position="251"/>
    </location>
</feature>
<keyword evidence="2" id="KW-0812">Transmembrane</keyword>
<feature type="compositionally biased region" description="Gly residues" evidence="1">
    <location>
        <begin position="52"/>
        <end position="62"/>
    </location>
</feature>
<organism evidence="4 5">
    <name type="scientific">Kitasatospora aureofaciens</name>
    <name type="common">Streptomyces aureofaciens</name>
    <dbReference type="NCBI Taxonomy" id="1894"/>
    <lineage>
        <taxon>Bacteria</taxon>
        <taxon>Bacillati</taxon>
        <taxon>Actinomycetota</taxon>
        <taxon>Actinomycetes</taxon>
        <taxon>Kitasatosporales</taxon>
        <taxon>Streptomycetaceae</taxon>
        <taxon>Kitasatospora</taxon>
    </lineage>
</organism>
<feature type="compositionally biased region" description="Polar residues" evidence="1">
    <location>
        <begin position="35"/>
        <end position="47"/>
    </location>
</feature>
<keyword evidence="2" id="KW-0472">Membrane</keyword>
<reference evidence="4" key="2">
    <citation type="submission" date="2020-09" db="EMBL/GenBank/DDBJ databases">
        <authorList>
            <person name="Sun Q."/>
            <person name="Ohkuma M."/>
        </authorList>
    </citation>
    <scope>NUCLEOTIDE SEQUENCE</scope>
    <source>
        <strain evidence="4">JCM 4434</strain>
    </source>
</reference>
<feature type="transmembrane region" description="Helical" evidence="2">
    <location>
        <begin position="209"/>
        <end position="235"/>
    </location>
</feature>
<accession>A0A8H9LIS6</accession>
<proteinExistence type="predicted"/>
<name>A0A8H9LIS6_KITAU</name>
<dbReference type="InterPro" id="IPR021949">
    <property type="entry name" value="DUF3566_TM"/>
</dbReference>
<protein>
    <recommendedName>
        <fullName evidence="3">DUF3566 domain-containing protein</fullName>
    </recommendedName>
</protein>
<feature type="transmembrane region" description="Helical" evidence="2">
    <location>
        <begin position="147"/>
        <end position="170"/>
    </location>
</feature>
<dbReference type="Proteomes" id="UP000610124">
    <property type="component" value="Unassembled WGS sequence"/>
</dbReference>
<evidence type="ECO:0000313" key="4">
    <source>
        <dbReference type="EMBL" id="GGU66216.1"/>
    </source>
</evidence>
<evidence type="ECO:0000259" key="3">
    <source>
        <dbReference type="Pfam" id="PF12089"/>
    </source>
</evidence>
<feature type="compositionally biased region" description="Gly residues" evidence="1">
    <location>
        <begin position="11"/>
        <end position="30"/>
    </location>
</feature>
<feature type="compositionally biased region" description="Low complexity" evidence="1">
    <location>
        <begin position="77"/>
        <end position="100"/>
    </location>
</feature>
<feature type="region of interest" description="Disordered" evidence="1">
    <location>
        <begin position="1"/>
        <end position="129"/>
    </location>
</feature>
<evidence type="ECO:0000313" key="5">
    <source>
        <dbReference type="Proteomes" id="UP000610124"/>
    </source>
</evidence>
<evidence type="ECO:0000256" key="1">
    <source>
        <dbReference type="SAM" id="MobiDB-lite"/>
    </source>
</evidence>
<keyword evidence="2" id="KW-1133">Transmembrane helix</keyword>
<evidence type="ECO:0000256" key="2">
    <source>
        <dbReference type="SAM" id="Phobius"/>
    </source>
</evidence>
<comment type="caution">
    <text evidence="4">The sequence shown here is derived from an EMBL/GenBank/DDBJ whole genome shotgun (WGS) entry which is preliminary data.</text>
</comment>
<dbReference type="Pfam" id="PF12089">
    <property type="entry name" value="DUF3566"/>
    <property type="match status" value="1"/>
</dbReference>
<sequence>MREDQVSGATGAAGGPSGGRPGAQGGGTYGGVPEQTPTEHSAASTSLMPPVGGAGQGGGATYGGQTPSGSQGGGQSGFSQPTTYAKGQPTPARGTRTGGNTPPGGTPVPGAARRPSGGPATVGGGLGRTRKARLRVTKVDPWSVMKVSFLLSLAVGIIVIVASAVLWMTLDSLGVFDSLTKTLKDVTGGGADNASSQLNLMDYIGFGKVMMFTTLIAVVDVVLLTALSTLSAFIYNAAAGFTGGVELTLAEED</sequence>
<gene>
    <name evidence="4" type="ORF">GCM10010502_16500</name>
</gene>
<dbReference type="EMBL" id="BMUB01000003">
    <property type="protein sequence ID" value="GGU66216.1"/>
    <property type="molecule type" value="Genomic_DNA"/>
</dbReference>